<evidence type="ECO:0000256" key="2">
    <source>
        <dbReference type="ARBA" id="ARBA00022527"/>
    </source>
</evidence>
<gene>
    <name evidence="13" type="ORF">ASJ81_18615</name>
</gene>
<evidence type="ECO:0000313" key="14">
    <source>
        <dbReference type="Proteomes" id="UP000218164"/>
    </source>
</evidence>
<keyword evidence="4" id="KW-0808">Transferase</keyword>
<sequence length="774" mass="89591">LTNLKELYIHDNQLKEIPPELSELKNLAKLNISDNQLTSLPPELSKLENLTELKISDNQLTSLPSEIAELKNLTELDISYNQLTSLPSEIAELKNLTELDISRNQLTSLPPELSKLENLTKLDISRNQLTSLPLEILELENLNRYYISSNQLTPSVPTSPVERVFNIRSLDIEYLLAKHKNEGVFLEGNPLENPPVEIVKQGREAVINYFKSLEGEKRPLNEVKVLLVGDGEAGKTSLVKRLLGEGFDGNEHQTQGINIKKWGFKDKDKEIKVNFWDFGGQEIMHATHQFFLSKRSLYILVLDSRRDEKAEYWLKHIRSFGGDSPVLVALNKIDENPSFELNRKFLQEKYPSIKGFFRISCKENGGIEFFSIKLKEEILKVENMQIEWAKSWFEIKTKLEKMSCNFITYEEYRNICLEENVGDKSSQNTLVDFLNDLGIIVHFKDISLLDTHVLEPKWITEGVYKIINSDILAKKKGVLRLSMLDGILEQKKEGDYDYPPERYGYIINLMKKFELCYTIDNGTVLLPDLLAVPEPEFDFDSNESLKFFIEYDFLPRSIMPRFIVKMNKDIKNGLQWRTGVVLENKQFNSCAVIRSDNEAKKIYINVNGGQRRDYFSSILFNLWEINSSFEKLKAVEKIPLPDEPEIAVSYDHLVYLEEIGEDRYRPEGSRKAYNVKDLLGTVNIKRTEQELLKEILSILKNMNQNEEEKFEKVVSVLSSLAMDQAEESDNWETLSRKLNRVVMLQPNWNGLGLNINEAIDLAIDRYFKWKRKSK</sequence>
<dbReference type="Pfam" id="PF00560">
    <property type="entry name" value="LRR_1"/>
    <property type="match status" value="1"/>
</dbReference>
<keyword evidence="9" id="KW-0342">GTP-binding</keyword>
<dbReference type="GO" id="GO:0004674">
    <property type="term" value="F:protein serine/threonine kinase activity"/>
    <property type="evidence" value="ECO:0007669"/>
    <property type="project" value="UniProtKB-KW"/>
</dbReference>
<evidence type="ECO:0000256" key="9">
    <source>
        <dbReference type="ARBA" id="ARBA00023134"/>
    </source>
</evidence>
<dbReference type="PRINTS" id="PR00019">
    <property type="entry name" value="LEURICHRPT"/>
</dbReference>
<feature type="non-terminal residue" evidence="13">
    <location>
        <position position="1"/>
    </location>
</feature>
<evidence type="ECO:0000256" key="5">
    <source>
        <dbReference type="ARBA" id="ARBA00022737"/>
    </source>
</evidence>
<keyword evidence="5" id="KW-0677">Repeat</keyword>
<keyword evidence="14" id="KW-1185">Reference proteome</keyword>
<keyword evidence="3" id="KW-0433">Leucine-rich repeat</keyword>
<reference evidence="13 14" key="1">
    <citation type="journal article" date="2017" name="BMC Genomics">
        <title>Genomic analysis of methanogenic archaea reveals a shift towards energy conservation.</title>
        <authorList>
            <person name="Gilmore S.P."/>
            <person name="Henske J.K."/>
            <person name="Sexton J.A."/>
            <person name="Solomon K.V."/>
            <person name="Seppala S."/>
            <person name="Yoo J.I."/>
            <person name="Huyett L.M."/>
            <person name="Pressman A."/>
            <person name="Cogan J.Z."/>
            <person name="Kivenson V."/>
            <person name="Peng X."/>
            <person name="Tan Y."/>
            <person name="Valentine D.L."/>
            <person name="O'Malley M.A."/>
        </authorList>
    </citation>
    <scope>NUCLEOTIDE SEQUENCE [LARGE SCALE GENOMIC DNA]</scope>
    <source>
        <strain evidence="13 14">MC-15</strain>
    </source>
</reference>
<dbReference type="InterPro" id="IPR001611">
    <property type="entry name" value="Leu-rich_rpt"/>
</dbReference>
<dbReference type="InterPro" id="IPR032675">
    <property type="entry name" value="LRR_dom_sf"/>
</dbReference>
<evidence type="ECO:0000256" key="11">
    <source>
        <dbReference type="ARBA" id="ARBA00048679"/>
    </source>
</evidence>
<dbReference type="SMART" id="SM00364">
    <property type="entry name" value="LRR_BAC"/>
    <property type="match status" value="6"/>
</dbReference>
<dbReference type="SMART" id="SM00365">
    <property type="entry name" value="LRR_SD22"/>
    <property type="match status" value="4"/>
</dbReference>
<dbReference type="GO" id="GO:0005525">
    <property type="term" value="F:GTP binding"/>
    <property type="evidence" value="ECO:0007669"/>
    <property type="project" value="InterPro"/>
</dbReference>
<dbReference type="PRINTS" id="PR00449">
    <property type="entry name" value="RASTRNSFRMNG"/>
</dbReference>
<dbReference type="EC" id="2.7.11.1" evidence="1"/>
<feature type="domain" description="Roc" evidence="12">
    <location>
        <begin position="216"/>
        <end position="381"/>
    </location>
</feature>
<dbReference type="InterPro" id="IPR032171">
    <property type="entry name" value="COR-A"/>
</dbReference>
<dbReference type="Pfam" id="PF13855">
    <property type="entry name" value="LRR_8"/>
    <property type="match status" value="1"/>
</dbReference>
<accession>A0A2A2HV60</accession>
<keyword evidence="8" id="KW-0067">ATP-binding</keyword>
<evidence type="ECO:0000256" key="4">
    <source>
        <dbReference type="ARBA" id="ARBA00022679"/>
    </source>
</evidence>
<proteinExistence type="predicted"/>
<dbReference type="Gene3D" id="3.80.10.10">
    <property type="entry name" value="Ribonuclease Inhibitor"/>
    <property type="match status" value="2"/>
</dbReference>
<evidence type="ECO:0000256" key="6">
    <source>
        <dbReference type="ARBA" id="ARBA00022741"/>
    </source>
</evidence>
<protein>
    <recommendedName>
        <fullName evidence="1">non-specific serine/threonine protein kinase</fullName>
        <ecNumber evidence="1">2.7.11.1</ecNumber>
    </recommendedName>
</protein>
<dbReference type="InterPro" id="IPR025875">
    <property type="entry name" value="Leu-rich_rpt_4"/>
</dbReference>
<dbReference type="InterPro" id="IPR050216">
    <property type="entry name" value="LRR_domain-containing"/>
</dbReference>
<comment type="catalytic activity">
    <reaction evidence="11">
        <text>L-seryl-[protein] + ATP = O-phospho-L-seryl-[protein] + ADP + H(+)</text>
        <dbReference type="Rhea" id="RHEA:17989"/>
        <dbReference type="Rhea" id="RHEA-COMP:9863"/>
        <dbReference type="Rhea" id="RHEA-COMP:11604"/>
        <dbReference type="ChEBI" id="CHEBI:15378"/>
        <dbReference type="ChEBI" id="CHEBI:29999"/>
        <dbReference type="ChEBI" id="CHEBI:30616"/>
        <dbReference type="ChEBI" id="CHEBI:83421"/>
        <dbReference type="ChEBI" id="CHEBI:456216"/>
        <dbReference type="EC" id="2.7.11.1"/>
    </reaction>
</comment>
<dbReference type="OrthoDB" id="136571at2157"/>
<dbReference type="GO" id="GO:0005524">
    <property type="term" value="F:ATP binding"/>
    <property type="evidence" value="ECO:0007669"/>
    <property type="project" value="UniProtKB-KW"/>
</dbReference>
<name>A0A2A2HV60_9EURY</name>
<dbReference type="SUPFAM" id="SSF52058">
    <property type="entry name" value="L domain-like"/>
    <property type="match status" value="1"/>
</dbReference>
<dbReference type="Pfam" id="PF25497">
    <property type="entry name" value="COR-B"/>
    <property type="match status" value="1"/>
</dbReference>
<dbReference type="PANTHER" id="PTHR48051">
    <property type="match status" value="1"/>
</dbReference>
<keyword evidence="7" id="KW-0418">Kinase</keyword>
<keyword evidence="6" id="KW-0547">Nucleotide-binding</keyword>
<organism evidence="13 14">
    <name type="scientific">Methanosarcina spelaei</name>
    <dbReference type="NCBI Taxonomy" id="1036679"/>
    <lineage>
        <taxon>Archaea</taxon>
        <taxon>Methanobacteriati</taxon>
        <taxon>Methanobacteriota</taxon>
        <taxon>Stenosarchaea group</taxon>
        <taxon>Methanomicrobia</taxon>
        <taxon>Methanosarcinales</taxon>
        <taxon>Methanosarcinaceae</taxon>
        <taxon>Methanosarcina</taxon>
    </lineage>
</organism>
<dbReference type="InterPro" id="IPR005225">
    <property type="entry name" value="Small_GTP-bd"/>
</dbReference>
<comment type="catalytic activity">
    <reaction evidence="10">
        <text>L-threonyl-[protein] + ATP = O-phospho-L-threonyl-[protein] + ADP + H(+)</text>
        <dbReference type="Rhea" id="RHEA:46608"/>
        <dbReference type="Rhea" id="RHEA-COMP:11060"/>
        <dbReference type="Rhea" id="RHEA-COMP:11605"/>
        <dbReference type="ChEBI" id="CHEBI:15378"/>
        <dbReference type="ChEBI" id="CHEBI:30013"/>
        <dbReference type="ChEBI" id="CHEBI:30616"/>
        <dbReference type="ChEBI" id="CHEBI:61977"/>
        <dbReference type="ChEBI" id="CHEBI:456216"/>
        <dbReference type="EC" id="2.7.11.1"/>
    </reaction>
</comment>
<evidence type="ECO:0000256" key="3">
    <source>
        <dbReference type="ARBA" id="ARBA00022614"/>
    </source>
</evidence>
<dbReference type="PROSITE" id="PS51424">
    <property type="entry name" value="ROC"/>
    <property type="match status" value="1"/>
</dbReference>
<dbReference type="EMBL" id="LMVP01000119">
    <property type="protein sequence ID" value="PAV13150.1"/>
    <property type="molecule type" value="Genomic_DNA"/>
</dbReference>
<dbReference type="Gene3D" id="3.30.310.200">
    <property type="match status" value="1"/>
</dbReference>
<dbReference type="InterPro" id="IPR020859">
    <property type="entry name" value="ROC"/>
</dbReference>
<dbReference type="GO" id="GO:0005737">
    <property type="term" value="C:cytoplasm"/>
    <property type="evidence" value="ECO:0007669"/>
    <property type="project" value="TreeGrafter"/>
</dbReference>
<dbReference type="Gene3D" id="1.10.10.10">
    <property type="entry name" value="Winged helix-like DNA-binding domain superfamily/Winged helix DNA-binding domain"/>
    <property type="match status" value="1"/>
</dbReference>
<evidence type="ECO:0000256" key="1">
    <source>
        <dbReference type="ARBA" id="ARBA00012513"/>
    </source>
</evidence>
<evidence type="ECO:0000256" key="8">
    <source>
        <dbReference type="ARBA" id="ARBA00022840"/>
    </source>
</evidence>
<dbReference type="InterPro" id="IPR027417">
    <property type="entry name" value="P-loop_NTPase"/>
</dbReference>
<dbReference type="Pfam" id="PF16095">
    <property type="entry name" value="COR-A"/>
    <property type="match status" value="1"/>
</dbReference>
<dbReference type="Gene3D" id="1.10.10.2200">
    <property type="match status" value="1"/>
</dbReference>
<dbReference type="Proteomes" id="UP000218164">
    <property type="component" value="Unassembled WGS sequence"/>
</dbReference>
<evidence type="ECO:0000256" key="7">
    <source>
        <dbReference type="ARBA" id="ARBA00022777"/>
    </source>
</evidence>
<dbReference type="PROSITE" id="PS51450">
    <property type="entry name" value="LRR"/>
    <property type="match status" value="6"/>
</dbReference>
<dbReference type="Gene3D" id="3.40.50.300">
    <property type="entry name" value="P-loop containing nucleotide triphosphate hydrolases"/>
    <property type="match status" value="1"/>
</dbReference>
<dbReference type="PANTHER" id="PTHR48051:SF54">
    <property type="entry name" value="LEUCINE-RICH REPEAT-CONTAINING PROTEIN"/>
    <property type="match status" value="1"/>
</dbReference>
<dbReference type="SMART" id="SM00369">
    <property type="entry name" value="LRR_TYP"/>
    <property type="match status" value="6"/>
</dbReference>
<dbReference type="FunFam" id="3.80.10.10:FF:000383">
    <property type="entry name" value="Leucine-rich repeat receptor protein kinase EMS1"/>
    <property type="match status" value="1"/>
</dbReference>
<dbReference type="InterPro" id="IPR003591">
    <property type="entry name" value="Leu-rich_rpt_typical-subtyp"/>
</dbReference>
<dbReference type="InterPro" id="IPR057263">
    <property type="entry name" value="COR-B"/>
</dbReference>
<dbReference type="InterPro" id="IPR036388">
    <property type="entry name" value="WH-like_DNA-bd_sf"/>
</dbReference>
<dbReference type="SUPFAM" id="SSF52540">
    <property type="entry name" value="P-loop containing nucleoside triphosphate hydrolases"/>
    <property type="match status" value="1"/>
</dbReference>
<comment type="caution">
    <text evidence="13">The sequence shown here is derived from an EMBL/GenBank/DDBJ whole genome shotgun (WGS) entry which is preliminary data.</text>
</comment>
<dbReference type="Pfam" id="PF12799">
    <property type="entry name" value="LRR_4"/>
    <property type="match status" value="1"/>
</dbReference>
<evidence type="ECO:0000313" key="13">
    <source>
        <dbReference type="EMBL" id="PAV13150.1"/>
    </source>
</evidence>
<dbReference type="Pfam" id="PF08477">
    <property type="entry name" value="Roc"/>
    <property type="match status" value="1"/>
</dbReference>
<dbReference type="AlphaFoldDB" id="A0A2A2HV60"/>
<evidence type="ECO:0000256" key="10">
    <source>
        <dbReference type="ARBA" id="ARBA00047899"/>
    </source>
</evidence>
<keyword evidence="2" id="KW-0723">Serine/threonine-protein kinase</keyword>
<dbReference type="SMART" id="SM00175">
    <property type="entry name" value="RAB"/>
    <property type="match status" value="1"/>
</dbReference>
<evidence type="ECO:0000259" key="12">
    <source>
        <dbReference type="PROSITE" id="PS51424"/>
    </source>
</evidence>
<dbReference type="RefSeq" id="WP_095644020.1">
    <property type="nucleotide sequence ID" value="NZ_LMVP01000119.1"/>
</dbReference>
<dbReference type="NCBIfam" id="TIGR00231">
    <property type="entry name" value="small_GTP"/>
    <property type="match status" value="1"/>
</dbReference>